<proteinExistence type="predicted"/>
<reference evidence="1 2" key="1">
    <citation type="journal article" date="2019" name="Syst. Appl. Microbiol.">
        <title>New species of pathogenic Pseudomonas isolated from citrus in Tunisia: Proposal of Pseudomonas kairouanensis sp. nov. and Pseudomonas nabeulensis sp. nov.</title>
        <authorList>
            <person name="Oueslati M."/>
            <person name="Mulet M."/>
            <person name="Gomila M."/>
            <person name="Berge O."/>
            <person name="Hajlaoui M.R."/>
            <person name="Lalucat J."/>
            <person name="Sadfi-Zouaoui N."/>
            <person name="Garcia-Valdes E."/>
        </authorList>
    </citation>
    <scope>NUCLEOTIDE SEQUENCE [LARGE SCALE GENOMIC DNA]</scope>
    <source>
        <strain evidence="1 2">KC12</strain>
    </source>
</reference>
<accession>A0A4Z0AU58</accession>
<dbReference type="Proteomes" id="UP000297391">
    <property type="component" value="Unassembled WGS sequence"/>
</dbReference>
<protein>
    <submittedName>
        <fullName evidence="1">Uncharacterized protein</fullName>
    </submittedName>
</protein>
<dbReference type="EMBL" id="QUZU01000008">
    <property type="protein sequence ID" value="TFY90235.1"/>
    <property type="molecule type" value="Genomic_DNA"/>
</dbReference>
<organism evidence="1 2">
    <name type="scientific">Pseudomonas kairouanensis</name>
    <dbReference type="NCBI Taxonomy" id="2293832"/>
    <lineage>
        <taxon>Bacteria</taxon>
        <taxon>Pseudomonadati</taxon>
        <taxon>Pseudomonadota</taxon>
        <taxon>Gammaproteobacteria</taxon>
        <taxon>Pseudomonadales</taxon>
        <taxon>Pseudomonadaceae</taxon>
        <taxon>Pseudomonas</taxon>
    </lineage>
</organism>
<keyword evidence="2" id="KW-1185">Reference proteome</keyword>
<evidence type="ECO:0000313" key="2">
    <source>
        <dbReference type="Proteomes" id="UP000297391"/>
    </source>
</evidence>
<evidence type="ECO:0000313" key="1">
    <source>
        <dbReference type="EMBL" id="TFY90235.1"/>
    </source>
</evidence>
<dbReference type="AlphaFoldDB" id="A0A4Z0AU58"/>
<comment type="caution">
    <text evidence="1">The sequence shown here is derived from an EMBL/GenBank/DDBJ whole genome shotgun (WGS) entry which is preliminary data.</text>
</comment>
<sequence length="92" mass="10659">MTLSFTWRDRTIPLCLLLFDCTGEISIHLLQLKLFTRETRRLSELLLRFDAKIYANLSSIQCLLKYADLAGTLHTLIRYDYAFICVDLGGEI</sequence>
<name>A0A4Z0AU58_9PSED</name>
<gene>
    <name evidence="1" type="ORF">DYL59_08975</name>
</gene>